<dbReference type="Gene3D" id="3.40.50.1820">
    <property type="entry name" value="alpha/beta hydrolase"/>
    <property type="match status" value="1"/>
</dbReference>
<dbReference type="SUPFAM" id="SSF53474">
    <property type="entry name" value="alpha/beta-Hydrolases"/>
    <property type="match status" value="1"/>
</dbReference>
<evidence type="ECO:0000313" key="1">
    <source>
        <dbReference type="EMBL" id="XDQ82308.1"/>
    </source>
</evidence>
<gene>
    <name evidence="1" type="ORF">AB2U05_29420</name>
</gene>
<organism evidence="1">
    <name type="scientific">Streptomyces sp. Y1</name>
    <dbReference type="NCBI Taxonomy" id="3238634"/>
    <lineage>
        <taxon>Bacteria</taxon>
        <taxon>Bacillati</taxon>
        <taxon>Actinomycetota</taxon>
        <taxon>Actinomycetes</taxon>
        <taxon>Kitasatosporales</taxon>
        <taxon>Streptomycetaceae</taxon>
        <taxon>Streptomyces</taxon>
    </lineage>
</organism>
<protein>
    <submittedName>
        <fullName evidence="1">Alpha/beta fold hydrolase</fullName>
    </submittedName>
</protein>
<dbReference type="RefSeq" id="WP_369184720.1">
    <property type="nucleotide sequence ID" value="NZ_CP163445.1"/>
</dbReference>
<dbReference type="AlphaFoldDB" id="A0AB39TSM1"/>
<keyword evidence="1" id="KW-0378">Hydrolase</keyword>
<accession>A0AB39TSM1</accession>
<proteinExistence type="predicted"/>
<reference evidence="1" key="1">
    <citation type="submission" date="2024-07" db="EMBL/GenBank/DDBJ databases">
        <authorList>
            <person name="Yu S.T."/>
        </authorList>
    </citation>
    <scope>NUCLEOTIDE SEQUENCE</scope>
    <source>
        <strain evidence="1">Y1</strain>
    </source>
</reference>
<dbReference type="InterPro" id="IPR029058">
    <property type="entry name" value="AB_hydrolase_fold"/>
</dbReference>
<dbReference type="GO" id="GO:0016787">
    <property type="term" value="F:hydrolase activity"/>
    <property type="evidence" value="ECO:0007669"/>
    <property type="project" value="UniProtKB-KW"/>
</dbReference>
<sequence length="54" mass="5453">MRLAEAPAGTFTVYVSDRRGRGLSGPAGAGYGLAAECEDIAALVGHSGAERVFA</sequence>
<dbReference type="EMBL" id="CP163445">
    <property type="protein sequence ID" value="XDQ82308.1"/>
    <property type="molecule type" value="Genomic_DNA"/>
</dbReference>
<name>A0AB39TSM1_9ACTN</name>